<dbReference type="Pfam" id="PF09837">
    <property type="entry name" value="DUF2064"/>
    <property type="match status" value="1"/>
</dbReference>
<dbReference type="InterPro" id="IPR029044">
    <property type="entry name" value="Nucleotide-diphossugar_trans"/>
</dbReference>
<dbReference type="PANTHER" id="PTHR36529:SF1">
    <property type="entry name" value="GLYCOSYLTRANSFERASE"/>
    <property type="match status" value="1"/>
</dbReference>
<dbReference type="SUPFAM" id="SSF53448">
    <property type="entry name" value="Nucleotide-diphospho-sugar transferases"/>
    <property type="match status" value="1"/>
</dbReference>
<gene>
    <name evidence="1" type="ordered locus">Aazo_1593</name>
</gene>
<dbReference type="eggNOG" id="COG3222">
    <property type="taxonomic scope" value="Bacteria"/>
</dbReference>
<accession>D7E4L4</accession>
<dbReference type="RefSeq" id="WP_013190790.1">
    <property type="nucleotide sequence ID" value="NC_014248.1"/>
</dbReference>
<proteinExistence type="predicted"/>
<dbReference type="STRING" id="551115.Aazo_1593"/>
<dbReference type="OrthoDB" id="9810303at2"/>
<dbReference type="PANTHER" id="PTHR36529">
    <property type="entry name" value="SLL1095 PROTEIN"/>
    <property type="match status" value="1"/>
</dbReference>
<dbReference type="HOGENOM" id="CLU_075662_2_0_3"/>
<dbReference type="AlphaFoldDB" id="D7E4L4"/>
<evidence type="ECO:0000313" key="1">
    <source>
        <dbReference type="EMBL" id="ADI63772.1"/>
    </source>
</evidence>
<organism evidence="1 2">
    <name type="scientific">Nostoc azollae (strain 0708)</name>
    <name type="common">Anabaena azollae (strain 0708)</name>
    <dbReference type="NCBI Taxonomy" id="551115"/>
    <lineage>
        <taxon>Bacteria</taxon>
        <taxon>Bacillati</taxon>
        <taxon>Cyanobacteriota</taxon>
        <taxon>Cyanophyceae</taxon>
        <taxon>Nostocales</taxon>
        <taxon>Nostocaceae</taxon>
        <taxon>Trichormus</taxon>
    </lineage>
</organism>
<keyword evidence="2" id="KW-1185">Reference proteome</keyword>
<sequence length="213" mass="23719">MLKLQKSRKQHLIIFTPYPEAGKTKTRLIPALGDIGAANLQKQMTEHTILEVNKLQHKSAIAVKVRFTGGNGELMQNWFGLDFVYQTQGEGDLGERMMRSLADAFDNSAEDVIIINTDCPGLNSQILTTAFEQLQCFDLVLGPALDGGYYCSGLQQLIPELFSQIQWGTAQVFSQTVEIAQKINLSSVYLTTLADVDRPEDLPVWQQIWKGIG</sequence>
<protein>
    <recommendedName>
        <fullName evidence="3">Glycosyltransferase</fullName>
    </recommendedName>
</protein>
<dbReference type="NCBIfam" id="TIGR04282">
    <property type="entry name" value="glyco_like_cofC"/>
    <property type="match status" value="1"/>
</dbReference>
<dbReference type="Proteomes" id="UP000001511">
    <property type="component" value="Chromosome"/>
</dbReference>
<dbReference type="InterPro" id="IPR018641">
    <property type="entry name" value="Trfase_1_rSAM/seldom-assoc"/>
</dbReference>
<dbReference type="KEGG" id="naz:Aazo_1593"/>
<dbReference type="Gene3D" id="3.90.550.10">
    <property type="entry name" value="Spore Coat Polysaccharide Biosynthesis Protein SpsA, Chain A"/>
    <property type="match status" value="1"/>
</dbReference>
<reference evidence="1 2" key="1">
    <citation type="journal article" date="2010" name="PLoS ONE">
        <title>Genome erosion in a nitrogen-fixing vertically transmitted endosymbiotic multicellular cyanobacterium.</title>
        <authorList>
            <person name="Ran L."/>
            <person name="Larsson J."/>
            <person name="Vigil-Stenman T."/>
            <person name="Nylander J.A."/>
            <person name="Ininbergs K."/>
            <person name="Zheng W.W."/>
            <person name="Lapidus A."/>
            <person name="Lowry S."/>
            <person name="Haselkorn R."/>
            <person name="Bergman B."/>
        </authorList>
    </citation>
    <scope>NUCLEOTIDE SEQUENCE [LARGE SCALE GENOMIC DNA]</scope>
    <source>
        <strain evidence="1 2">0708</strain>
    </source>
</reference>
<name>D7E4L4_NOSA0</name>
<evidence type="ECO:0008006" key="3">
    <source>
        <dbReference type="Google" id="ProtNLM"/>
    </source>
</evidence>
<dbReference type="EMBL" id="CP002059">
    <property type="protein sequence ID" value="ADI63772.1"/>
    <property type="molecule type" value="Genomic_DNA"/>
</dbReference>
<evidence type="ECO:0000313" key="2">
    <source>
        <dbReference type="Proteomes" id="UP000001511"/>
    </source>
</evidence>